<accession>A0ABU4Y8A1</accession>
<dbReference type="EMBL" id="JAVIIW010000070">
    <property type="protein sequence ID" value="MDX8483164.1"/>
    <property type="molecule type" value="Genomic_DNA"/>
</dbReference>
<dbReference type="InterPro" id="IPR006119">
    <property type="entry name" value="Resolv_N"/>
</dbReference>
<evidence type="ECO:0000256" key="4">
    <source>
        <dbReference type="PROSITE-ProRule" id="PRU10137"/>
    </source>
</evidence>
<evidence type="ECO:0000256" key="2">
    <source>
        <dbReference type="ARBA" id="ARBA00023125"/>
    </source>
</evidence>
<evidence type="ECO:0000256" key="3">
    <source>
        <dbReference type="ARBA" id="ARBA00023172"/>
    </source>
</evidence>
<keyword evidence="3" id="KW-0233">DNA recombination</keyword>
<dbReference type="Gene3D" id="3.40.50.1390">
    <property type="entry name" value="Resolvase, N-terminal catalytic domain"/>
    <property type="match status" value="1"/>
</dbReference>
<dbReference type="SUPFAM" id="SSF53041">
    <property type="entry name" value="Resolvase-like"/>
    <property type="match status" value="1"/>
</dbReference>
<dbReference type="PROSITE" id="PS00397">
    <property type="entry name" value="RECOMBINASES_1"/>
    <property type="match status" value="1"/>
</dbReference>
<dbReference type="CDD" id="cd00338">
    <property type="entry name" value="Ser_Recombinase"/>
    <property type="match status" value="1"/>
</dbReference>
<proteinExistence type="predicted"/>
<dbReference type="SMART" id="SM00857">
    <property type="entry name" value="Resolvase"/>
    <property type="match status" value="1"/>
</dbReference>
<dbReference type="Pfam" id="PF20552">
    <property type="entry name" value="HTH_62"/>
    <property type="match status" value="1"/>
</dbReference>
<evidence type="ECO:0000259" key="6">
    <source>
        <dbReference type="PROSITE" id="PS51736"/>
    </source>
</evidence>
<feature type="active site" description="O-(5'-phospho-DNA)-serine intermediate" evidence="4">
    <location>
        <position position="11"/>
    </location>
</feature>
<evidence type="ECO:0000256" key="5">
    <source>
        <dbReference type="SAM" id="MobiDB-lite"/>
    </source>
</evidence>
<reference evidence="7 8" key="1">
    <citation type="submission" date="2023-08" db="EMBL/GenBank/DDBJ databases">
        <title>Implementing the SeqCode for naming new Mesorhizobium species isolated from Vachellia karroo root nodules.</title>
        <authorList>
            <person name="Van Lill M."/>
        </authorList>
    </citation>
    <scope>NUCLEOTIDE SEQUENCE [LARGE SCALE GENOMIC DNA]</scope>
    <source>
        <strain evidence="7 8">VK24D</strain>
    </source>
</reference>
<dbReference type="PANTHER" id="PTHR30461">
    <property type="entry name" value="DNA-INVERTASE FROM LAMBDOID PROPHAGE"/>
    <property type="match status" value="1"/>
</dbReference>
<dbReference type="InterPro" id="IPR046789">
    <property type="entry name" value="HTH_62"/>
</dbReference>
<evidence type="ECO:0000313" key="7">
    <source>
        <dbReference type="EMBL" id="MDX8483164.1"/>
    </source>
</evidence>
<dbReference type="InterPro" id="IPR050639">
    <property type="entry name" value="SSR_resolvase"/>
</dbReference>
<dbReference type="InterPro" id="IPR036162">
    <property type="entry name" value="Resolvase-like_N_sf"/>
</dbReference>
<dbReference type="InterPro" id="IPR006118">
    <property type="entry name" value="Recombinase_CS"/>
</dbReference>
<keyword evidence="1" id="KW-0229">DNA integration</keyword>
<protein>
    <submittedName>
        <fullName evidence="7">Recombinase family protein</fullName>
    </submittedName>
</protein>
<comment type="caution">
    <text evidence="7">The sequence shown here is derived from an EMBL/GenBank/DDBJ whole genome shotgun (WGS) entry which is preliminary data.</text>
</comment>
<dbReference type="PROSITE" id="PS51736">
    <property type="entry name" value="RECOMBINASES_3"/>
    <property type="match status" value="1"/>
</dbReference>
<dbReference type="RefSeq" id="WP_320291273.1">
    <property type="nucleotide sequence ID" value="NZ_JAVIIW010000070.1"/>
</dbReference>
<evidence type="ECO:0000256" key="1">
    <source>
        <dbReference type="ARBA" id="ARBA00022908"/>
    </source>
</evidence>
<dbReference type="PANTHER" id="PTHR30461:SF2">
    <property type="entry name" value="SERINE RECOMBINASE PINE-RELATED"/>
    <property type="match status" value="1"/>
</dbReference>
<dbReference type="Pfam" id="PF00239">
    <property type="entry name" value="Resolvase"/>
    <property type="match status" value="1"/>
</dbReference>
<feature type="region of interest" description="Disordered" evidence="5">
    <location>
        <begin position="222"/>
        <end position="241"/>
    </location>
</feature>
<name>A0ABU4Y8A1_9HYPH</name>
<evidence type="ECO:0000313" key="8">
    <source>
        <dbReference type="Proteomes" id="UP001287059"/>
    </source>
</evidence>
<dbReference type="Proteomes" id="UP001287059">
    <property type="component" value="Unassembled WGS sequence"/>
</dbReference>
<sequence>MNPAISYLRVSTIGQGRSGLGIEAQQQVIARFAEVEGFEIVGEFVEVETGKGTDALEKRPQLASALATAKKAGAPVVVAKLDRLSRDVAFISRLMAKRVPFIVAELGRDTDPFMLHIYAALAEKERALISGRTKQALAAAKARGVKLGGPKITEAAARSRQVRMARADAFAANVAPIIEQIRASGATSLRQIAEALNSRGIGTPRGGRWSAMQVSDVLKRASAAPEPLEAGPEEPEINGDEIMTAMRRARRLRQQR</sequence>
<organism evidence="7 8">
    <name type="scientific">Mesorhizobium album</name>
    <dbReference type="NCBI Taxonomy" id="3072314"/>
    <lineage>
        <taxon>Bacteria</taxon>
        <taxon>Pseudomonadati</taxon>
        <taxon>Pseudomonadota</taxon>
        <taxon>Alphaproteobacteria</taxon>
        <taxon>Hyphomicrobiales</taxon>
        <taxon>Phyllobacteriaceae</taxon>
        <taxon>Mesorhizobium</taxon>
    </lineage>
</organism>
<gene>
    <name evidence="7" type="ORF">RFN28_32635</name>
</gene>
<keyword evidence="2" id="KW-0238">DNA-binding</keyword>
<keyword evidence="8" id="KW-1185">Reference proteome</keyword>
<feature type="domain" description="Resolvase/invertase-type recombinase catalytic" evidence="6">
    <location>
        <begin position="3"/>
        <end position="144"/>
    </location>
</feature>